<organism evidence="2 3">
    <name type="scientific">Gloeothece citriformis (strain PCC 7424)</name>
    <name type="common">Cyanothece sp. (strain PCC 7424)</name>
    <dbReference type="NCBI Taxonomy" id="65393"/>
    <lineage>
        <taxon>Bacteria</taxon>
        <taxon>Bacillati</taxon>
        <taxon>Cyanobacteriota</taxon>
        <taxon>Cyanophyceae</taxon>
        <taxon>Oscillatoriophycideae</taxon>
        <taxon>Chroococcales</taxon>
        <taxon>Aphanothecaceae</taxon>
        <taxon>Gloeothece</taxon>
        <taxon>Gloeothece citriformis</taxon>
    </lineage>
</organism>
<dbReference type="OrthoDB" id="516277at2"/>
<accession>B7K6Q8</accession>
<protein>
    <submittedName>
        <fullName evidence="2">Uncharacterized protein</fullName>
    </submittedName>
</protein>
<feature type="transmembrane region" description="Helical" evidence="1">
    <location>
        <begin position="12"/>
        <end position="31"/>
    </location>
</feature>
<dbReference type="HOGENOM" id="CLU_176958_1_1_3"/>
<dbReference type="Proteomes" id="UP000002384">
    <property type="component" value="Chromosome"/>
</dbReference>
<keyword evidence="1" id="KW-0812">Transmembrane</keyword>
<reference evidence="3" key="1">
    <citation type="journal article" date="2011" name="MBio">
        <title>Novel metabolic attributes of the genus Cyanothece, comprising a group of unicellular nitrogen-fixing Cyanobacteria.</title>
        <authorList>
            <person name="Bandyopadhyay A."/>
            <person name="Elvitigala T."/>
            <person name="Welsh E."/>
            <person name="Stockel J."/>
            <person name="Liberton M."/>
            <person name="Min H."/>
            <person name="Sherman L.A."/>
            <person name="Pakrasi H.B."/>
        </authorList>
    </citation>
    <scope>NUCLEOTIDE SEQUENCE [LARGE SCALE GENOMIC DNA]</scope>
    <source>
        <strain evidence="3">PCC 7424</strain>
    </source>
</reference>
<evidence type="ECO:0000256" key="1">
    <source>
        <dbReference type="SAM" id="Phobius"/>
    </source>
</evidence>
<dbReference type="KEGG" id="cyc:PCC7424_4237"/>
<proteinExistence type="predicted"/>
<evidence type="ECO:0000313" key="2">
    <source>
        <dbReference type="EMBL" id="ACK72607.1"/>
    </source>
</evidence>
<dbReference type="EMBL" id="CP001291">
    <property type="protein sequence ID" value="ACK72607.1"/>
    <property type="molecule type" value="Genomic_DNA"/>
</dbReference>
<gene>
    <name evidence="2" type="ordered locus">PCC7424_4237</name>
</gene>
<keyword evidence="1" id="KW-0472">Membrane</keyword>
<keyword evidence="3" id="KW-1185">Reference proteome</keyword>
<keyword evidence="1" id="KW-1133">Transmembrane helix</keyword>
<evidence type="ECO:0000313" key="3">
    <source>
        <dbReference type="Proteomes" id="UP000002384"/>
    </source>
</evidence>
<name>B7K6Q8_GLOC7</name>
<sequence>MSYPSRDNPSLWLSLVTSPFLLFLIALQSVIEGLRELGIASEEIFRGDRLPILNISEKYQEEQQ</sequence>
<dbReference type="STRING" id="65393.PCC7424_4237"/>
<dbReference type="AlphaFoldDB" id="B7K6Q8"/>
<dbReference type="RefSeq" id="WP_015956192.1">
    <property type="nucleotide sequence ID" value="NC_011729.1"/>
</dbReference>